<dbReference type="OrthoDB" id="3863176at2"/>
<evidence type="ECO:0000313" key="5">
    <source>
        <dbReference type="Proteomes" id="UP000198280"/>
    </source>
</evidence>
<dbReference type="Pfam" id="PF24491">
    <property type="entry name" value="DUF7586"/>
    <property type="match status" value="1"/>
</dbReference>
<dbReference type="RefSeq" id="WP_089221736.1">
    <property type="nucleotide sequence ID" value="NZ_FZOF01000001.1"/>
</dbReference>
<dbReference type="InterPro" id="IPR050491">
    <property type="entry name" value="AmpC-like"/>
</dbReference>
<keyword evidence="5" id="KW-1185">Reference proteome</keyword>
<evidence type="ECO:0000313" key="4">
    <source>
        <dbReference type="EMBL" id="SNR82963.1"/>
    </source>
</evidence>
<dbReference type="Proteomes" id="UP000198280">
    <property type="component" value="Unassembled WGS sequence"/>
</dbReference>
<dbReference type="Pfam" id="PF00144">
    <property type="entry name" value="Beta-lactamase"/>
    <property type="match status" value="1"/>
</dbReference>
<dbReference type="InterPro" id="IPR012338">
    <property type="entry name" value="Beta-lactam/transpept-like"/>
</dbReference>
<dbReference type="InterPro" id="IPR001466">
    <property type="entry name" value="Beta-lactam-related"/>
</dbReference>
<feature type="domain" description="DUF7586" evidence="3">
    <location>
        <begin position="354"/>
        <end position="437"/>
    </location>
</feature>
<dbReference type="EMBL" id="FZOF01000001">
    <property type="protein sequence ID" value="SNR82963.1"/>
    <property type="molecule type" value="Genomic_DNA"/>
</dbReference>
<organism evidence="4 5">
    <name type="scientific">Actinacidiphila glaucinigra</name>
    <dbReference type="NCBI Taxonomy" id="235986"/>
    <lineage>
        <taxon>Bacteria</taxon>
        <taxon>Bacillati</taxon>
        <taxon>Actinomycetota</taxon>
        <taxon>Actinomycetes</taxon>
        <taxon>Kitasatosporales</taxon>
        <taxon>Streptomycetaceae</taxon>
        <taxon>Actinacidiphila</taxon>
    </lineage>
</organism>
<dbReference type="InterPro" id="IPR056008">
    <property type="entry name" value="DUF7586"/>
</dbReference>
<gene>
    <name evidence="4" type="ORF">SAMN05216252_101301</name>
</gene>
<dbReference type="AlphaFoldDB" id="A0A238ZJU2"/>
<sequence>MPTPQTEPDDDLLPDTRRALLHRVAVAQSRSRTPSLVAAVVRDGRAVWTGARSCVDGHAPDGDTQYRIGSITKTFVAVLVMRLRDAGRLGLDDAVEKHIGGTPADGVTVRQLLTHTAGLAAETPGPWWERTPGALRPETADLLGERPRLHPAGERHHYSNPGFALLGAVVEALHDGAPWDEVLTSEVLEPLGMTRTTRRPRAPHAGGWAVHPYAELMMAEAVQDTGLMSPAGELWATADDLCRWAAFLAAGDERVLAPATLEEMRRPAAPGGDQGLGVQLLKGPGDRVLVGHGGSMPGFVAGLWCDVDEGLGAVVLANSTTGAPTTSIAADLLGLVAEREPRIPEPWRPVSDPDPELLALTGHWYWGTAPYVLRVRTGRDLELTALSGTARGARFRARPDGGWTGLDGYYDGETLRAVRTDDGAVSHLDLGSFVLTRTPYDPAAPVPGGVDPSGWTVPLG</sequence>
<name>A0A238ZJU2_9ACTN</name>
<dbReference type="SUPFAM" id="SSF56601">
    <property type="entry name" value="beta-lactamase/transpeptidase-like"/>
    <property type="match status" value="1"/>
</dbReference>
<feature type="region of interest" description="Disordered" evidence="1">
    <location>
        <begin position="441"/>
        <end position="460"/>
    </location>
</feature>
<evidence type="ECO:0000259" key="2">
    <source>
        <dbReference type="Pfam" id="PF00144"/>
    </source>
</evidence>
<protein>
    <submittedName>
        <fullName evidence="4">CubicO group peptidase, beta-lactamase class C family</fullName>
    </submittedName>
</protein>
<evidence type="ECO:0000259" key="3">
    <source>
        <dbReference type="Pfam" id="PF24491"/>
    </source>
</evidence>
<dbReference type="Gene3D" id="3.40.710.10">
    <property type="entry name" value="DD-peptidase/beta-lactamase superfamily"/>
    <property type="match status" value="1"/>
</dbReference>
<evidence type="ECO:0000256" key="1">
    <source>
        <dbReference type="SAM" id="MobiDB-lite"/>
    </source>
</evidence>
<reference evidence="4 5" key="1">
    <citation type="submission" date="2017-06" db="EMBL/GenBank/DDBJ databases">
        <authorList>
            <person name="Kim H.J."/>
            <person name="Triplett B.A."/>
        </authorList>
    </citation>
    <scope>NUCLEOTIDE SEQUENCE [LARGE SCALE GENOMIC DNA]</scope>
    <source>
        <strain evidence="4 5">CGMCC 4.1858</strain>
    </source>
</reference>
<dbReference type="PANTHER" id="PTHR46825:SF7">
    <property type="entry name" value="D-ALANYL-D-ALANINE CARBOXYPEPTIDASE"/>
    <property type="match status" value="1"/>
</dbReference>
<feature type="domain" description="Beta-lactamase-related" evidence="2">
    <location>
        <begin position="30"/>
        <end position="336"/>
    </location>
</feature>
<dbReference type="PANTHER" id="PTHR46825">
    <property type="entry name" value="D-ALANYL-D-ALANINE-CARBOXYPEPTIDASE/ENDOPEPTIDASE AMPH"/>
    <property type="match status" value="1"/>
</dbReference>
<accession>A0A238ZJU2</accession>
<proteinExistence type="predicted"/>